<feature type="transmembrane region" description="Helical" evidence="1">
    <location>
        <begin position="5"/>
        <end position="23"/>
    </location>
</feature>
<dbReference type="EMBL" id="NATQ01000001">
    <property type="protein sequence ID" value="OQX91358.1"/>
    <property type="molecule type" value="Genomic_DNA"/>
</dbReference>
<evidence type="ECO:0000313" key="3">
    <source>
        <dbReference type="Proteomes" id="UP000192611"/>
    </source>
</evidence>
<protein>
    <submittedName>
        <fullName evidence="2">Uncharacterized protein</fullName>
    </submittedName>
</protein>
<dbReference type="Proteomes" id="UP000192611">
    <property type="component" value="Unassembled WGS sequence"/>
</dbReference>
<name>A0A1W9S3C1_9BACT</name>
<feature type="transmembrane region" description="Helical" evidence="1">
    <location>
        <begin position="35"/>
        <end position="57"/>
    </location>
</feature>
<keyword evidence="1" id="KW-0812">Transmembrane</keyword>
<dbReference type="AlphaFoldDB" id="A0A1W9S3C1"/>
<keyword evidence="1" id="KW-0472">Membrane</keyword>
<feature type="transmembrane region" description="Helical" evidence="1">
    <location>
        <begin position="111"/>
        <end position="128"/>
    </location>
</feature>
<feature type="transmembrane region" description="Helical" evidence="1">
    <location>
        <begin position="177"/>
        <end position="196"/>
    </location>
</feature>
<evidence type="ECO:0000313" key="2">
    <source>
        <dbReference type="EMBL" id="OQX91358.1"/>
    </source>
</evidence>
<feature type="transmembrane region" description="Helical" evidence="1">
    <location>
        <begin position="135"/>
        <end position="157"/>
    </location>
</feature>
<accession>A0A1W9S3C1</accession>
<gene>
    <name evidence="2" type="ORF">B6D57_00100</name>
</gene>
<reference evidence="3" key="1">
    <citation type="submission" date="2017-03" db="EMBL/GenBank/DDBJ databases">
        <title>Novel pathways for hydrocarbon cycling and metabolic interdependencies in hydrothermal sediment communities.</title>
        <authorList>
            <person name="Dombrowski N."/>
            <person name="Seitz K."/>
            <person name="Teske A."/>
            <person name="Baker B."/>
        </authorList>
    </citation>
    <scope>NUCLEOTIDE SEQUENCE [LARGE SCALE GENOMIC DNA]</scope>
</reference>
<organism evidence="2 3">
    <name type="scientific">Candidatus Coatesbacteria bacterium 4484_99</name>
    <dbReference type="NCBI Taxonomy" id="1970774"/>
    <lineage>
        <taxon>Bacteria</taxon>
        <taxon>Candidatus Coatesiibacteriota</taxon>
    </lineage>
</organism>
<keyword evidence="1" id="KW-1133">Transmembrane helix</keyword>
<proteinExistence type="predicted"/>
<feature type="transmembrane region" description="Helical" evidence="1">
    <location>
        <begin position="69"/>
        <end position="91"/>
    </location>
</feature>
<evidence type="ECO:0000256" key="1">
    <source>
        <dbReference type="SAM" id="Phobius"/>
    </source>
</evidence>
<comment type="caution">
    <text evidence="2">The sequence shown here is derived from an EMBL/GenBank/DDBJ whole genome shotgun (WGS) entry which is preliminary data.</text>
</comment>
<sequence length="209" mass="23465">MKRELPLFICALMGITMIIQYFIPHPYSIKFYQTVIGWFIIIMTFAFVLGIMSIARVHWNKVSRKQKDWFYSLVALISLSVTLFVGFAFGIERGKPFMLIFEYIQVPMESTMFSLLAFYIASAAFRTFRARTFEATLLLIAAVIVMLGRVPIGYMISSKIPAISGWILDIPNLAAKRGIMIGVGLGSISMGLKIILGVERSWLGTIGGE</sequence>